<comment type="similarity">
    <text evidence="3 13">Belongs to the transcription factor STAT family.</text>
</comment>
<dbReference type="OrthoDB" id="19300at2759"/>
<keyword evidence="10 13" id="KW-0804">Transcription</keyword>
<dbReference type="InterPro" id="IPR035854">
    <property type="entry name" value="STAT2_SH2"/>
</dbReference>
<keyword evidence="16" id="KW-1185">Reference proteome</keyword>
<keyword evidence="6 12" id="KW-0727">SH2 domain</keyword>
<evidence type="ECO:0000256" key="7">
    <source>
        <dbReference type="ARBA" id="ARBA00023015"/>
    </source>
</evidence>
<dbReference type="Pfam" id="PF02864">
    <property type="entry name" value="STAT_bind"/>
    <property type="match status" value="1"/>
</dbReference>
<dbReference type="InterPro" id="IPR013799">
    <property type="entry name" value="STAT_TF_prot_interaction"/>
</dbReference>
<evidence type="ECO:0000256" key="1">
    <source>
        <dbReference type="ARBA" id="ARBA00004123"/>
    </source>
</evidence>
<dbReference type="InterPro" id="IPR036860">
    <property type="entry name" value="SH2_dom_sf"/>
</dbReference>
<sequence length="857" mass="98243">MAQWEMLQNLDSPFQDQLHELYSNSLLPMDVRQHLAVWIEDQNWQEAALGNDAAMANMLFFHFLDQLNSECGRCSQDPEYFLLQHNLRKFYRDVQALPTGSTQLAEMIFNLLLEEKRILTQAQRAQLEQREPAPEAPGESQQHELDSRILKLQAMKEKLVKSISQLKDQQDVFCFRYNIEKSVKTPSLDPRQTRRMDILQETLNELDRQRKEVLDVSKALLGQLTTLIELLLPKLEEWKVQQQKACIGAPPVGGLEQLEKWFTDGAKLLFHLRQLLKELRELSHMVSYEGDPLGKGVDLRGAQVTELLQRLLHRAFVVESQPCMPQTLHRPLILKTGSKFTVRTRLLVRLQEGSESLTAEVSVDRNPPKSQGFRKFNLLTSNQKTLTPEKGQTQGLIWDFGYLTLVEQRSGGSGKGNNKGPLSVTEELHIISFTVRYTYQGLKQELTTDTLPVVIISNMNQLSVAWASVLWFNLLSSNPEDQQFFSSPPKAPWSLLGPALSWQFSSYVNRGLDSDQLGMLRDKLFGQNSRTEDASLPWVDFVKRESPPGKLPFWTWLDKILDLIHDHLKDLWKDGRIMGFVSRNQVRRLLKKTVSGTFLLRFSETLEGGITCSWVEHQDDDEVLINSVQPFTKEVLQSLPLTRIISQYQMLTEENVPENPLRFLYPRIPRDEAFGCSSQEKINPEERKKYLKHKLIFVSNRQVDELQQLPELKLEPELESLELDLGLASEPEHRPGLDLEPLLEAGLDLSMEPVLEPTLEPILGQMSQGVLEPHLGPELQLEPIPELDLQTMPEPDLPYDLRHLNTEDMEIFRNSMRIEEIMPNGDPLLPCQNTTDEADVFNPSHFYAGGPLSPSDY</sequence>
<evidence type="ECO:0000313" key="17">
    <source>
        <dbReference type="RefSeq" id="XP_020739862.1"/>
    </source>
</evidence>
<feature type="region of interest" description="Disordered" evidence="14">
    <location>
        <begin position="123"/>
        <end position="144"/>
    </location>
</feature>
<dbReference type="RefSeq" id="XP_020739865.1">
    <property type="nucleotide sequence ID" value="XM_020884206.1"/>
</dbReference>
<dbReference type="Pfam" id="PF02865">
    <property type="entry name" value="STAT_int"/>
    <property type="match status" value="1"/>
</dbReference>
<name>A0A6J0WTG0_ODOVR</name>
<keyword evidence="9 13" id="KW-0010">Activator</keyword>
<dbReference type="Gene3D" id="1.10.532.10">
    <property type="entry name" value="STAT transcription factor, N-terminal domain"/>
    <property type="match status" value="1"/>
</dbReference>
<protein>
    <recommendedName>
        <fullName evidence="13">Signal transducer and activator of transcription</fullName>
    </recommendedName>
</protein>
<reference evidence="16" key="1">
    <citation type="journal article" date="2022" name="J. Hered.">
        <title>A De Novo Chromosome-Level Genome Assembly of the White-Tailed Deer, Odocoileus Virginianus.</title>
        <authorList>
            <person name="London E.W."/>
            <person name="Roca A.L."/>
            <person name="Novakofski J.E."/>
            <person name="Mateus-Pinilla N.E."/>
        </authorList>
    </citation>
    <scope>NUCLEOTIDE SEQUENCE [LARGE SCALE GENOMIC DNA]</scope>
</reference>
<dbReference type="InterPro" id="IPR013800">
    <property type="entry name" value="STAT_TF_alpha"/>
</dbReference>
<evidence type="ECO:0000256" key="9">
    <source>
        <dbReference type="ARBA" id="ARBA00023159"/>
    </source>
</evidence>
<evidence type="ECO:0000259" key="15">
    <source>
        <dbReference type="PROSITE" id="PS50001"/>
    </source>
</evidence>
<dbReference type="InterPro" id="IPR001217">
    <property type="entry name" value="STAT"/>
</dbReference>
<evidence type="ECO:0000313" key="16">
    <source>
        <dbReference type="Proteomes" id="UP001652640"/>
    </source>
</evidence>
<dbReference type="InterPro" id="IPR000980">
    <property type="entry name" value="SH2"/>
</dbReference>
<evidence type="ECO:0000256" key="12">
    <source>
        <dbReference type="PROSITE-ProRule" id="PRU00191"/>
    </source>
</evidence>
<dbReference type="Pfam" id="PF21354">
    <property type="entry name" value="STAT_linker"/>
    <property type="match status" value="1"/>
</dbReference>
<dbReference type="InterPro" id="IPR008967">
    <property type="entry name" value="p53-like_TF_DNA-bd_sf"/>
</dbReference>
<dbReference type="SUPFAM" id="SSF49417">
    <property type="entry name" value="p53-like transcription factors"/>
    <property type="match status" value="1"/>
</dbReference>
<evidence type="ECO:0000256" key="2">
    <source>
        <dbReference type="ARBA" id="ARBA00004496"/>
    </source>
</evidence>
<dbReference type="InterPro" id="IPR015988">
    <property type="entry name" value="STAT_TF_CC"/>
</dbReference>
<dbReference type="SUPFAM" id="SSF48092">
    <property type="entry name" value="Transcription factor STAT-4 N-domain"/>
    <property type="match status" value="1"/>
</dbReference>
<keyword evidence="7 13" id="KW-0805">Transcription regulation</keyword>
<dbReference type="InterPro" id="IPR036535">
    <property type="entry name" value="STAT_N_sf"/>
</dbReference>
<keyword evidence="4 13" id="KW-0963">Cytoplasm</keyword>
<evidence type="ECO:0000256" key="4">
    <source>
        <dbReference type="ARBA" id="ARBA00022490"/>
    </source>
</evidence>
<dbReference type="Gene3D" id="3.30.505.10">
    <property type="entry name" value="SH2 domain"/>
    <property type="match status" value="1"/>
</dbReference>
<dbReference type="CDD" id="cd10373">
    <property type="entry name" value="SH2_STAT2"/>
    <property type="match status" value="1"/>
</dbReference>
<keyword evidence="5 13" id="KW-0597">Phosphoprotein</keyword>
<keyword evidence="8 13" id="KW-0238">DNA-binding</keyword>
<dbReference type="SUPFAM" id="SSF55550">
    <property type="entry name" value="SH2 domain"/>
    <property type="match status" value="1"/>
</dbReference>
<reference evidence="17 18" key="2">
    <citation type="submission" date="2025-04" db="UniProtKB">
        <authorList>
            <consortium name="RefSeq"/>
        </authorList>
    </citation>
    <scope>IDENTIFICATION</scope>
    <source>
        <tissue evidence="17 18">Blood</tissue>
    </source>
</reference>
<feature type="domain" description="SH2" evidence="15">
    <location>
        <begin position="572"/>
        <end position="667"/>
    </location>
</feature>
<organism evidence="16 19">
    <name type="scientific">Odocoileus virginianus</name>
    <name type="common">White-tailed deer</name>
    <dbReference type="NCBI Taxonomy" id="9874"/>
    <lineage>
        <taxon>Eukaryota</taxon>
        <taxon>Metazoa</taxon>
        <taxon>Chordata</taxon>
        <taxon>Craniata</taxon>
        <taxon>Vertebrata</taxon>
        <taxon>Euteleostomi</taxon>
        <taxon>Mammalia</taxon>
        <taxon>Eutheria</taxon>
        <taxon>Laurasiatheria</taxon>
        <taxon>Artiodactyla</taxon>
        <taxon>Ruminantia</taxon>
        <taxon>Pecora</taxon>
        <taxon>Cervidae</taxon>
        <taxon>Odocoileinae</taxon>
        <taxon>Odocoileus</taxon>
    </lineage>
</organism>
<dbReference type="Pfam" id="PF01017">
    <property type="entry name" value="STAT_alpha"/>
    <property type="match status" value="1"/>
</dbReference>
<dbReference type="Gene3D" id="1.10.238.10">
    <property type="entry name" value="EF-hand"/>
    <property type="match status" value="1"/>
</dbReference>
<dbReference type="GeneID" id="110131499"/>
<proteinExistence type="inferred from homology"/>
<comment type="subcellular location">
    <subcellularLocation>
        <location evidence="2 13">Cytoplasm</location>
    </subcellularLocation>
    <subcellularLocation>
        <location evidence="1 13">Nucleus</location>
    </subcellularLocation>
</comment>
<gene>
    <name evidence="17 18 19" type="primary">STAT2</name>
</gene>
<evidence type="ECO:0000256" key="8">
    <source>
        <dbReference type="ARBA" id="ARBA00023125"/>
    </source>
</evidence>
<dbReference type="Pfam" id="PF00017">
    <property type="entry name" value="SH2"/>
    <property type="match status" value="1"/>
</dbReference>
<dbReference type="SMART" id="SM00964">
    <property type="entry name" value="STAT_int"/>
    <property type="match status" value="1"/>
</dbReference>
<evidence type="ECO:0000256" key="6">
    <source>
        <dbReference type="ARBA" id="ARBA00022999"/>
    </source>
</evidence>
<dbReference type="Gene3D" id="1.20.1050.20">
    <property type="entry name" value="STAT transcription factor, all-alpha domain"/>
    <property type="match status" value="1"/>
</dbReference>
<evidence type="ECO:0000256" key="3">
    <source>
        <dbReference type="ARBA" id="ARBA00005586"/>
    </source>
</evidence>
<evidence type="ECO:0000256" key="5">
    <source>
        <dbReference type="ARBA" id="ARBA00022553"/>
    </source>
</evidence>
<dbReference type="InterPro" id="IPR012345">
    <property type="entry name" value="STAT_TF_DNA-bd_N"/>
</dbReference>
<dbReference type="InterPro" id="IPR022756">
    <property type="entry name" value="STAT2_C"/>
</dbReference>
<dbReference type="PROSITE" id="PS50001">
    <property type="entry name" value="SH2"/>
    <property type="match status" value="1"/>
</dbReference>
<dbReference type="RefSeq" id="XP_020739863.1">
    <property type="nucleotide sequence ID" value="XM_020884204.1"/>
</dbReference>
<evidence type="ECO:0000256" key="11">
    <source>
        <dbReference type="ARBA" id="ARBA00023242"/>
    </source>
</evidence>
<dbReference type="SUPFAM" id="SSF47655">
    <property type="entry name" value="STAT"/>
    <property type="match status" value="1"/>
</dbReference>
<dbReference type="RefSeq" id="XP_020739862.1">
    <property type="nucleotide sequence ID" value="XM_020884203.1"/>
</dbReference>
<evidence type="ECO:0000256" key="13">
    <source>
        <dbReference type="RuleBase" id="RU046415"/>
    </source>
</evidence>
<dbReference type="InterPro" id="IPR013801">
    <property type="entry name" value="STAT_TF_DNA-bd"/>
</dbReference>
<dbReference type="Pfam" id="PF12188">
    <property type="entry name" value="STAT2_C"/>
    <property type="match status" value="1"/>
</dbReference>
<dbReference type="InterPro" id="IPR048988">
    <property type="entry name" value="STAT_linker"/>
</dbReference>
<accession>A0A6J0WTG0</accession>
<evidence type="ECO:0000256" key="10">
    <source>
        <dbReference type="ARBA" id="ARBA00023163"/>
    </source>
</evidence>
<evidence type="ECO:0000256" key="14">
    <source>
        <dbReference type="SAM" id="MobiDB-lite"/>
    </source>
</evidence>
<dbReference type="PANTHER" id="PTHR11801">
    <property type="entry name" value="SIGNAL TRANSDUCER AND ACTIVATOR OF TRANSCRIPTION"/>
    <property type="match status" value="1"/>
</dbReference>
<dbReference type="Proteomes" id="UP001652640">
    <property type="component" value="Chromosome 24"/>
</dbReference>
<dbReference type="Gene3D" id="2.60.40.630">
    <property type="entry name" value="STAT transcription factor, DNA-binding domain"/>
    <property type="match status" value="1"/>
</dbReference>
<evidence type="ECO:0000313" key="18">
    <source>
        <dbReference type="RefSeq" id="XP_020739863.1"/>
    </source>
</evidence>
<keyword evidence="11 13" id="KW-0539">Nucleus</keyword>
<evidence type="ECO:0000313" key="19">
    <source>
        <dbReference type="RefSeq" id="XP_020739865.1"/>
    </source>
</evidence>